<sequence length="61" mass="7102">MRCWHTCRSRCRARTWSAVPGFCSRKGNTLRPRSQRLGHQPQSTVRVCLGNSSQRPLWHPL</sequence>
<dbReference type="Proteomes" id="UP000269945">
    <property type="component" value="Unassembled WGS sequence"/>
</dbReference>
<gene>
    <name evidence="1" type="ORF">BN2614_LOCUS1</name>
</gene>
<comment type="caution">
    <text evidence="1">The sequence shown here is derived from an EMBL/GenBank/DDBJ whole genome shotgun (WGS) entry which is preliminary data.</text>
</comment>
<dbReference type="EMBL" id="CYRY02012134">
    <property type="protein sequence ID" value="VCW79504.1"/>
    <property type="molecule type" value="Genomic_DNA"/>
</dbReference>
<evidence type="ECO:0000313" key="1">
    <source>
        <dbReference type="EMBL" id="VCW79504.1"/>
    </source>
</evidence>
<keyword evidence="2" id="KW-1185">Reference proteome</keyword>
<proteinExistence type="predicted"/>
<name>A0A9X9PZM6_GULGU</name>
<reference evidence="1 2" key="1">
    <citation type="submission" date="2018-10" db="EMBL/GenBank/DDBJ databases">
        <authorList>
            <person name="Ekblom R."/>
            <person name="Jareborg N."/>
        </authorList>
    </citation>
    <scope>NUCLEOTIDE SEQUENCE [LARGE SCALE GENOMIC DNA]</scope>
    <source>
        <tissue evidence="1">Muscle</tissue>
    </source>
</reference>
<evidence type="ECO:0000313" key="2">
    <source>
        <dbReference type="Proteomes" id="UP000269945"/>
    </source>
</evidence>
<accession>A0A9X9PZM6</accession>
<protein>
    <submittedName>
        <fullName evidence="1">Uncharacterized protein</fullName>
    </submittedName>
</protein>
<dbReference type="AlphaFoldDB" id="A0A9X9PZM6"/>
<organism evidence="1 2">
    <name type="scientific">Gulo gulo</name>
    <name type="common">Wolverine</name>
    <name type="synonym">Gluton</name>
    <dbReference type="NCBI Taxonomy" id="48420"/>
    <lineage>
        <taxon>Eukaryota</taxon>
        <taxon>Metazoa</taxon>
        <taxon>Chordata</taxon>
        <taxon>Craniata</taxon>
        <taxon>Vertebrata</taxon>
        <taxon>Euteleostomi</taxon>
        <taxon>Mammalia</taxon>
        <taxon>Eutheria</taxon>
        <taxon>Laurasiatheria</taxon>
        <taxon>Carnivora</taxon>
        <taxon>Caniformia</taxon>
        <taxon>Musteloidea</taxon>
        <taxon>Mustelidae</taxon>
        <taxon>Guloninae</taxon>
        <taxon>Gulo</taxon>
    </lineage>
</organism>
<feature type="non-terminal residue" evidence="1">
    <location>
        <position position="1"/>
    </location>
</feature>